<dbReference type="FunFam" id="3.40.50.720:FF:000084">
    <property type="entry name" value="Short-chain dehydrogenase reductase"/>
    <property type="match status" value="1"/>
</dbReference>
<dbReference type="Pfam" id="PF13561">
    <property type="entry name" value="adh_short_C2"/>
    <property type="match status" value="1"/>
</dbReference>
<evidence type="ECO:0000313" key="2">
    <source>
        <dbReference type="EMBL" id="MCW6511667.1"/>
    </source>
</evidence>
<evidence type="ECO:0000256" key="1">
    <source>
        <dbReference type="ARBA" id="ARBA00006484"/>
    </source>
</evidence>
<dbReference type="InterPro" id="IPR036291">
    <property type="entry name" value="NAD(P)-bd_dom_sf"/>
</dbReference>
<dbReference type="AlphaFoldDB" id="A0AA41Z993"/>
<dbReference type="InterPro" id="IPR020904">
    <property type="entry name" value="Sc_DH/Rdtase_CS"/>
</dbReference>
<gene>
    <name evidence="2" type="ORF">M8523_27230</name>
</gene>
<dbReference type="EMBL" id="JAMOIM010000030">
    <property type="protein sequence ID" value="MCW6511667.1"/>
    <property type="molecule type" value="Genomic_DNA"/>
</dbReference>
<accession>A0AA41Z993</accession>
<dbReference type="PROSITE" id="PS00061">
    <property type="entry name" value="ADH_SHORT"/>
    <property type="match status" value="1"/>
</dbReference>
<comment type="caution">
    <text evidence="2">The sequence shown here is derived from an EMBL/GenBank/DDBJ whole genome shotgun (WGS) entry which is preliminary data.</text>
</comment>
<keyword evidence="3" id="KW-1185">Reference proteome</keyword>
<proteinExistence type="inferred from homology"/>
<dbReference type="PANTHER" id="PTHR42760">
    <property type="entry name" value="SHORT-CHAIN DEHYDROGENASES/REDUCTASES FAMILY MEMBER"/>
    <property type="match status" value="1"/>
</dbReference>
<protein>
    <submittedName>
        <fullName evidence="2">SDR family oxidoreductase</fullName>
    </submittedName>
</protein>
<dbReference type="Gene3D" id="3.40.50.720">
    <property type="entry name" value="NAD(P)-binding Rossmann-like Domain"/>
    <property type="match status" value="1"/>
</dbReference>
<dbReference type="PRINTS" id="PR00081">
    <property type="entry name" value="GDHRDH"/>
</dbReference>
<dbReference type="GO" id="GO:0016616">
    <property type="term" value="F:oxidoreductase activity, acting on the CH-OH group of donors, NAD or NADP as acceptor"/>
    <property type="evidence" value="ECO:0007669"/>
    <property type="project" value="TreeGrafter"/>
</dbReference>
<dbReference type="InterPro" id="IPR002347">
    <property type="entry name" value="SDR_fam"/>
</dbReference>
<dbReference type="RefSeq" id="WP_282588042.1">
    <property type="nucleotide sequence ID" value="NZ_JAMOIM010000030.1"/>
</dbReference>
<comment type="similarity">
    <text evidence="1">Belongs to the short-chain dehydrogenases/reductases (SDR) family.</text>
</comment>
<evidence type="ECO:0000313" key="3">
    <source>
        <dbReference type="Proteomes" id="UP001165667"/>
    </source>
</evidence>
<dbReference type="PRINTS" id="PR00080">
    <property type="entry name" value="SDRFAMILY"/>
</dbReference>
<dbReference type="CDD" id="cd05233">
    <property type="entry name" value="SDR_c"/>
    <property type="match status" value="1"/>
</dbReference>
<dbReference type="SUPFAM" id="SSF51735">
    <property type="entry name" value="NAD(P)-binding Rossmann-fold domains"/>
    <property type="match status" value="1"/>
</dbReference>
<dbReference type="Proteomes" id="UP001165667">
    <property type="component" value="Unassembled WGS sequence"/>
</dbReference>
<dbReference type="PANTHER" id="PTHR42760:SF124">
    <property type="entry name" value="SHORT-CHAIN DEHYDROGENASE_REDUCTASE"/>
    <property type="match status" value="1"/>
</dbReference>
<name>A0AA41Z993_9HYPH</name>
<reference evidence="2" key="1">
    <citation type="submission" date="2022-05" db="EMBL/GenBank/DDBJ databases">
        <authorList>
            <person name="Pankratov T."/>
        </authorList>
    </citation>
    <scope>NUCLEOTIDE SEQUENCE</scope>
    <source>
        <strain evidence="2">BP6-180914</strain>
    </source>
</reference>
<organism evidence="2 3">
    <name type="scientific">Lichenifustis flavocetrariae</name>
    <dbReference type="NCBI Taxonomy" id="2949735"/>
    <lineage>
        <taxon>Bacteria</taxon>
        <taxon>Pseudomonadati</taxon>
        <taxon>Pseudomonadota</taxon>
        <taxon>Alphaproteobacteria</taxon>
        <taxon>Hyphomicrobiales</taxon>
        <taxon>Lichenihabitantaceae</taxon>
        <taxon>Lichenifustis</taxon>
    </lineage>
</organism>
<sequence length="257" mass="26992">MILLTDKTAIVTGASSGIGRAIALSFAAAGARVALADRREDPIEGGASTADLIRDAGGTAFFRQTDVAAWADVDALVSETVARWGRLDVMVNNAAIYSGTPLLDTTEDKWASVIGVNLTGQFLGCKRAVSQMIGQEPHAEVRGRIINLGSQQGIVTAPRDCPYGVSKAGAIYLTKQIAVDYAAELIVCNSISPGKIVTGAPGLPTDPNLLDNARRRTPWPRLGRPQDIANAALFLASDLATYMTGSNLVVDGGWLAR</sequence>